<dbReference type="AlphaFoldDB" id="A0A4Z0GQD5"/>
<feature type="transmembrane region" description="Helical" evidence="1">
    <location>
        <begin position="144"/>
        <end position="166"/>
    </location>
</feature>
<keyword evidence="1" id="KW-0472">Membrane</keyword>
<evidence type="ECO:0000256" key="1">
    <source>
        <dbReference type="SAM" id="Phobius"/>
    </source>
</evidence>
<feature type="transmembrane region" description="Helical" evidence="1">
    <location>
        <begin position="173"/>
        <end position="193"/>
    </location>
</feature>
<reference evidence="2 3" key="1">
    <citation type="journal article" date="2015" name="Int. J. Syst. Evol. Microbiol.">
        <title>Sporolactobacillus shoreae sp. nov. and Sporolactobacillus spathodeae sp. nov., two spore-forming lactic acid bacteria isolated from tree barks in Thailand.</title>
        <authorList>
            <person name="Thamacharoensuk T."/>
            <person name="Kitahara M."/>
            <person name="Ohkuma M."/>
            <person name="Thongchul N."/>
            <person name="Tanasupawat S."/>
        </authorList>
    </citation>
    <scope>NUCLEOTIDE SEQUENCE [LARGE SCALE GENOMIC DNA]</scope>
    <source>
        <strain evidence="2 3">BK92</strain>
    </source>
</reference>
<gene>
    <name evidence="2" type="ORF">E4665_06445</name>
</gene>
<dbReference type="Proteomes" id="UP000298347">
    <property type="component" value="Unassembled WGS sequence"/>
</dbReference>
<evidence type="ECO:0000313" key="2">
    <source>
        <dbReference type="EMBL" id="TGA98959.1"/>
    </source>
</evidence>
<feature type="transmembrane region" description="Helical" evidence="1">
    <location>
        <begin position="213"/>
        <end position="240"/>
    </location>
</feature>
<feature type="transmembrane region" description="Helical" evidence="1">
    <location>
        <begin position="54"/>
        <end position="79"/>
    </location>
</feature>
<accession>A0A4Z0GQD5</accession>
<keyword evidence="1" id="KW-1133">Transmembrane helix</keyword>
<keyword evidence="1" id="KW-0812">Transmembrane</keyword>
<comment type="caution">
    <text evidence="2">The sequence shown here is derived from an EMBL/GenBank/DDBJ whole genome shotgun (WGS) entry which is preliminary data.</text>
</comment>
<feature type="transmembrane region" description="Helical" evidence="1">
    <location>
        <begin position="106"/>
        <end position="132"/>
    </location>
</feature>
<dbReference type="Pfam" id="PF12730">
    <property type="entry name" value="ABC2_membrane_4"/>
    <property type="match status" value="1"/>
</dbReference>
<organism evidence="2 3">
    <name type="scientific">Sporolactobacillus shoreae</name>
    <dbReference type="NCBI Taxonomy" id="1465501"/>
    <lineage>
        <taxon>Bacteria</taxon>
        <taxon>Bacillati</taxon>
        <taxon>Bacillota</taxon>
        <taxon>Bacilli</taxon>
        <taxon>Bacillales</taxon>
        <taxon>Sporolactobacillaceae</taxon>
        <taxon>Sporolactobacillus</taxon>
    </lineage>
</organism>
<feature type="transmembrane region" description="Helical" evidence="1">
    <location>
        <begin position="21"/>
        <end position="42"/>
    </location>
</feature>
<keyword evidence="3" id="KW-1185">Reference proteome</keyword>
<dbReference type="EMBL" id="SRJD01000005">
    <property type="protein sequence ID" value="TGA98959.1"/>
    <property type="molecule type" value="Genomic_DNA"/>
</dbReference>
<evidence type="ECO:0000313" key="3">
    <source>
        <dbReference type="Proteomes" id="UP000298347"/>
    </source>
</evidence>
<dbReference type="OrthoDB" id="4336274at2"/>
<name>A0A4Z0GQD5_9BACL</name>
<sequence>MVLALNNLLAAERLKLRHNRLIISCSSLAIILPVMVIATDIFQGALPKYSIMGWVFRLASLCQYFAYPVLSGFVLTFLIQREYTDHTIINMLTAPVTRTRLLIGKLIIWATWHITMTLCYLAIVCLGAGILYGSATLYGSFYEIASFIIKFGLLHLVTLTPIAWVAVLQRKNFYPSLLCTIIFTGIGFAGLYFPKFLGSLVPWSSVPLITVPGMQVVPVLATTSICICAFFGLFMAVYSFKHQDQ</sequence>
<proteinExistence type="predicted"/>
<protein>
    <submittedName>
        <fullName evidence="2">Uncharacterized protein</fullName>
    </submittedName>
</protein>